<evidence type="ECO:0000313" key="6">
    <source>
        <dbReference type="EMBL" id="GHE71065.1"/>
    </source>
</evidence>
<dbReference type="InterPro" id="IPR024728">
    <property type="entry name" value="PolY_HhH_motif"/>
</dbReference>
<evidence type="ECO:0000259" key="5">
    <source>
        <dbReference type="PROSITE" id="PS50173"/>
    </source>
</evidence>
<dbReference type="HAMAP" id="MF_01113">
    <property type="entry name" value="DNApol_IV"/>
    <property type="match status" value="1"/>
</dbReference>
<keyword evidence="4" id="KW-0227">DNA damage</keyword>
<feature type="binding site" evidence="4">
    <location>
        <position position="109"/>
    </location>
    <ligand>
        <name>Mg(2+)</name>
        <dbReference type="ChEBI" id="CHEBI:18420"/>
    </ligand>
</feature>
<feature type="domain" description="UmuC" evidence="5">
    <location>
        <begin position="11"/>
        <end position="191"/>
    </location>
</feature>
<keyword evidence="4" id="KW-0238">DNA-binding</keyword>
<dbReference type="NCBIfam" id="NF002677">
    <property type="entry name" value="PRK02406.1"/>
    <property type="match status" value="1"/>
</dbReference>
<keyword evidence="3 4" id="KW-0239">DNA-directed DNA polymerase</keyword>
<comment type="subunit">
    <text evidence="4">Monomer.</text>
</comment>
<dbReference type="Proteomes" id="UP000658258">
    <property type="component" value="Unassembled WGS sequence"/>
</dbReference>
<reference evidence="7" key="1">
    <citation type="journal article" date="2019" name="Int. J. Syst. Evol. Microbiol.">
        <title>The Global Catalogue of Microorganisms (GCM) 10K type strain sequencing project: providing services to taxonomists for standard genome sequencing and annotation.</title>
        <authorList>
            <consortium name="The Broad Institute Genomics Platform"/>
            <consortium name="The Broad Institute Genome Sequencing Center for Infectious Disease"/>
            <person name="Wu L."/>
            <person name="Ma J."/>
        </authorList>
    </citation>
    <scope>NUCLEOTIDE SEQUENCE [LARGE SCALE GENOMIC DNA]</scope>
    <source>
        <strain evidence="7">CGMCC 1.15111</strain>
    </source>
</reference>
<comment type="function">
    <text evidence="4">Poorly processive, error-prone DNA polymerase involved in untargeted mutagenesis. Copies undamaged DNA at stalled replication forks, which arise in vivo from mismatched or misaligned primer ends. These misaligned primers can be extended by PolIV. Exhibits no 3'-5' exonuclease (proofreading) activity. May be involved in translesional synthesis, in conjunction with the beta clamp from PolIII.</text>
</comment>
<dbReference type="InterPro" id="IPR001126">
    <property type="entry name" value="UmuC"/>
</dbReference>
<evidence type="ECO:0000256" key="1">
    <source>
        <dbReference type="ARBA" id="ARBA00010945"/>
    </source>
</evidence>
<name>A0ABQ3I7H7_9BACT</name>
<feature type="site" description="Substrate discrimination" evidence="4">
    <location>
        <position position="20"/>
    </location>
</feature>
<dbReference type="Pfam" id="PF11799">
    <property type="entry name" value="IMS_C"/>
    <property type="match status" value="1"/>
</dbReference>
<dbReference type="Gene3D" id="3.30.70.270">
    <property type="match status" value="1"/>
</dbReference>
<dbReference type="Gene3D" id="1.10.150.20">
    <property type="entry name" value="5' to 3' exonuclease, C-terminal subdomain"/>
    <property type="match status" value="1"/>
</dbReference>
<comment type="caution">
    <text evidence="6">The sequence shown here is derived from an EMBL/GenBank/DDBJ whole genome shotgun (WGS) entry which is preliminary data.</text>
</comment>
<keyword evidence="4" id="KW-0460">Magnesium</keyword>
<dbReference type="Gene3D" id="3.30.1490.100">
    <property type="entry name" value="DNA polymerase, Y-family, little finger domain"/>
    <property type="match status" value="1"/>
</dbReference>
<dbReference type="SUPFAM" id="SSF100879">
    <property type="entry name" value="Lesion bypass DNA polymerase (Y-family), little finger domain"/>
    <property type="match status" value="1"/>
</dbReference>
<evidence type="ECO:0000313" key="7">
    <source>
        <dbReference type="Proteomes" id="UP000658258"/>
    </source>
</evidence>
<keyword evidence="2 4" id="KW-0515">Mutator protein</keyword>
<accession>A0ABQ3I7H7</accession>
<dbReference type="InterPro" id="IPR036775">
    <property type="entry name" value="DNA_pol_Y-fam_lit_finger_sf"/>
</dbReference>
<comment type="cofactor">
    <cofactor evidence="4">
        <name>Mg(2+)</name>
        <dbReference type="ChEBI" id="CHEBI:18420"/>
    </cofactor>
    <text evidence="4">Binds 2 magnesium ions per subunit.</text>
</comment>
<feature type="active site" evidence="4">
    <location>
        <position position="110"/>
    </location>
</feature>
<keyword evidence="4" id="KW-0235">DNA replication</keyword>
<comment type="similarity">
    <text evidence="1 4">Belongs to the DNA polymerase type-Y family.</text>
</comment>
<dbReference type="InterPro" id="IPR043128">
    <property type="entry name" value="Rev_trsase/Diguanyl_cyclase"/>
</dbReference>
<dbReference type="PANTHER" id="PTHR11076">
    <property type="entry name" value="DNA REPAIR POLYMERASE UMUC / TRANSFERASE FAMILY MEMBER"/>
    <property type="match status" value="1"/>
</dbReference>
<keyword evidence="7" id="KW-1185">Reference proteome</keyword>
<gene>
    <name evidence="6" type="primary">dinP</name>
    <name evidence="4" type="synonym">dinB</name>
    <name evidence="6" type="ORF">GCM10011340_28680</name>
</gene>
<comment type="subcellular location">
    <subcellularLocation>
        <location evidence="4">Cytoplasm</location>
    </subcellularLocation>
</comment>
<dbReference type="PROSITE" id="PS50173">
    <property type="entry name" value="UMUC"/>
    <property type="match status" value="1"/>
</dbReference>
<dbReference type="Pfam" id="PF11798">
    <property type="entry name" value="IMS_HHH"/>
    <property type="match status" value="1"/>
</dbReference>
<sequence length="366" mass="40788">MEKASKTLRKIIHVDMDAFFASVEQNDNPELRGKPVAVGGSRERGVVAAASYEARKFGVRSAMPSALAYRKCPEIIFVKPRFERYKEVSMQIRSIFESYTDLIEPLSLDEAFLDVTHNKKAMASATLIAKAIKQEIKAKTGLTASAGISINKFIAKIASDYHKPDGLTLVGPEKVTLFLEQLPIEKFFGVGKVTAQKMKNLGIVDGKSLKAWSKEALMANFGKSGAFYYNIVRGNDERPVNPNRIRKSLGAENTFDHDLKEPTDLKMALDSIILTVYNRLKKADKWGKTLTLKVKFSDFRQITRSQTYEKPLATLEDIAQHTFSILDNIDPADFEIGVRLLGVTLSNFEGEQGELAKAGQQLTLNF</sequence>
<dbReference type="InterPro" id="IPR017961">
    <property type="entry name" value="DNA_pol_Y-fam_little_finger"/>
</dbReference>
<evidence type="ECO:0000256" key="4">
    <source>
        <dbReference type="HAMAP-Rule" id="MF_01113"/>
    </source>
</evidence>
<keyword evidence="4" id="KW-0548">Nucleotidyltransferase</keyword>
<proteinExistence type="inferred from homology"/>
<dbReference type="InterPro" id="IPR050116">
    <property type="entry name" value="DNA_polymerase-Y"/>
</dbReference>
<dbReference type="PANTHER" id="PTHR11076:SF33">
    <property type="entry name" value="DNA POLYMERASE KAPPA"/>
    <property type="match status" value="1"/>
</dbReference>
<dbReference type="EMBL" id="BNAG01000004">
    <property type="protein sequence ID" value="GHE71065.1"/>
    <property type="molecule type" value="Genomic_DNA"/>
</dbReference>
<keyword evidence="4" id="KW-0479">Metal-binding</keyword>
<dbReference type="SUPFAM" id="SSF56672">
    <property type="entry name" value="DNA/RNA polymerases"/>
    <property type="match status" value="1"/>
</dbReference>
<keyword evidence="4" id="KW-0234">DNA repair</keyword>
<dbReference type="CDD" id="cd03586">
    <property type="entry name" value="PolY_Pol_IV_kappa"/>
    <property type="match status" value="1"/>
</dbReference>
<evidence type="ECO:0000256" key="2">
    <source>
        <dbReference type="ARBA" id="ARBA00022457"/>
    </source>
</evidence>
<dbReference type="InterPro" id="IPR043502">
    <property type="entry name" value="DNA/RNA_pol_sf"/>
</dbReference>
<organism evidence="6 7">
    <name type="scientific">Roseivirga thermotolerans</name>
    <dbReference type="NCBI Taxonomy" id="1758176"/>
    <lineage>
        <taxon>Bacteria</taxon>
        <taxon>Pseudomonadati</taxon>
        <taxon>Bacteroidota</taxon>
        <taxon>Cytophagia</taxon>
        <taxon>Cytophagales</taxon>
        <taxon>Roseivirgaceae</taxon>
        <taxon>Roseivirga</taxon>
    </lineage>
</organism>
<dbReference type="NCBIfam" id="NF010731">
    <property type="entry name" value="PRK14133.1"/>
    <property type="match status" value="1"/>
</dbReference>
<keyword evidence="4" id="KW-0963">Cytoplasm</keyword>
<dbReference type="Pfam" id="PF00817">
    <property type="entry name" value="IMS"/>
    <property type="match status" value="1"/>
</dbReference>
<dbReference type="InterPro" id="IPR022880">
    <property type="entry name" value="DNApol_IV"/>
</dbReference>
<keyword evidence="4" id="KW-0808">Transferase</keyword>
<feature type="binding site" evidence="4">
    <location>
        <position position="15"/>
    </location>
    <ligand>
        <name>Mg(2+)</name>
        <dbReference type="ChEBI" id="CHEBI:18420"/>
    </ligand>
</feature>
<evidence type="ECO:0000256" key="3">
    <source>
        <dbReference type="ARBA" id="ARBA00022932"/>
    </source>
</evidence>
<comment type="catalytic activity">
    <reaction evidence="4">
        <text>DNA(n) + a 2'-deoxyribonucleoside 5'-triphosphate = DNA(n+1) + diphosphate</text>
        <dbReference type="Rhea" id="RHEA:22508"/>
        <dbReference type="Rhea" id="RHEA-COMP:17339"/>
        <dbReference type="Rhea" id="RHEA-COMP:17340"/>
        <dbReference type="ChEBI" id="CHEBI:33019"/>
        <dbReference type="ChEBI" id="CHEBI:61560"/>
        <dbReference type="ChEBI" id="CHEBI:173112"/>
        <dbReference type="EC" id="2.7.7.7"/>
    </reaction>
</comment>
<dbReference type="Gene3D" id="3.40.1170.60">
    <property type="match status" value="1"/>
</dbReference>
<dbReference type="EC" id="2.7.7.7" evidence="4"/>
<protein>
    <recommendedName>
        <fullName evidence="4">DNA polymerase IV</fullName>
        <shortName evidence="4">Pol IV</shortName>
        <ecNumber evidence="4">2.7.7.7</ecNumber>
    </recommendedName>
</protein>